<dbReference type="EMBL" id="LAZR01000931">
    <property type="protein sequence ID" value="KKN54378.1"/>
    <property type="molecule type" value="Genomic_DNA"/>
</dbReference>
<accession>A0A0F9ULD0</accession>
<sequence length="107" mass="11820">MIRLTQKLVEEFLSLLHGSEIRFCEKGGLHDIQPFADDCFRLGSIHPCSKCPRLFLGVGADMMGMDIGFEDITDECLKVRPLEGASNGHCWTGGPDGHCHWCGKSVI</sequence>
<organism evidence="1">
    <name type="scientific">marine sediment metagenome</name>
    <dbReference type="NCBI Taxonomy" id="412755"/>
    <lineage>
        <taxon>unclassified sequences</taxon>
        <taxon>metagenomes</taxon>
        <taxon>ecological metagenomes</taxon>
    </lineage>
</organism>
<evidence type="ECO:0000313" key="1">
    <source>
        <dbReference type="EMBL" id="KKN54378.1"/>
    </source>
</evidence>
<name>A0A0F9ULD0_9ZZZZ</name>
<protein>
    <submittedName>
        <fullName evidence="1">Uncharacterized protein</fullName>
    </submittedName>
</protein>
<gene>
    <name evidence="1" type="ORF">LCGC14_0592760</name>
</gene>
<comment type="caution">
    <text evidence="1">The sequence shown here is derived from an EMBL/GenBank/DDBJ whole genome shotgun (WGS) entry which is preliminary data.</text>
</comment>
<dbReference type="AlphaFoldDB" id="A0A0F9ULD0"/>
<proteinExistence type="predicted"/>
<reference evidence="1" key="1">
    <citation type="journal article" date="2015" name="Nature">
        <title>Complex archaea that bridge the gap between prokaryotes and eukaryotes.</title>
        <authorList>
            <person name="Spang A."/>
            <person name="Saw J.H."/>
            <person name="Jorgensen S.L."/>
            <person name="Zaremba-Niedzwiedzka K."/>
            <person name="Martijn J."/>
            <person name="Lind A.E."/>
            <person name="van Eijk R."/>
            <person name="Schleper C."/>
            <person name="Guy L."/>
            <person name="Ettema T.J."/>
        </authorList>
    </citation>
    <scope>NUCLEOTIDE SEQUENCE</scope>
</reference>